<reference evidence="4" key="1">
    <citation type="submission" date="2020-08" db="EMBL/GenBank/DDBJ databases">
        <title>Chromosome-level assembly of Southern catfish (Silurus meridionalis) provides insights into visual adaptation to the nocturnal and benthic lifestyles.</title>
        <authorList>
            <person name="Zhang Y."/>
            <person name="Wang D."/>
            <person name="Peng Z."/>
        </authorList>
    </citation>
    <scope>NUCLEOTIDE SEQUENCE</scope>
    <source>
        <strain evidence="4">SWU-2019-XX</strain>
        <tissue evidence="4">Muscle</tissue>
    </source>
</reference>
<keyword evidence="1" id="KW-0433">Leucine-rich repeat</keyword>
<dbReference type="InterPro" id="IPR032675">
    <property type="entry name" value="LRR_dom_sf"/>
</dbReference>
<dbReference type="FunFam" id="3.80.10.10:FF:000458">
    <property type="entry name" value="Leucine rich repeat containing 57"/>
    <property type="match status" value="1"/>
</dbReference>
<dbReference type="SMART" id="SM00364">
    <property type="entry name" value="LRR_BAC"/>
    <property type="match status" value="4"/>
</dbReference>
<comment type="caution">
    <text evidence="4">The sequence shown here is derived from an EMBL/GenBank/DDBJ whole genome shotgun (WGS) entry which is preliminary data.</text>
</comment>
<dbReference type="AlphaFoldDB" id="A0A8T0BAD2"/>
<dbReference type="Proteomes" id="UP000606274">
    <property type="component" value="Unassembled WGS sequence"/>
</dbReference>
<evidence type="ECO:0000256" key="1">
    <source>
        <dbReference type="ARBA" id="ARBA00022614"/>
    </source>
</evidence>
<dbReference type="PROSITE" id="PS51450">
    <property type="entry name" value="LRR"/>
    <property type="match status" value="2"/>
</dbReference>
<dbReference type="Gene3D" id="3.80.10.10">
    <property type="entry name" value="Ribonuclease Inhibitor"/>
    <property type="match status" value="2"/>
</dbReference>
<evidence type="ECO:0000313" key="4">
    <source>
        <dbReference type="EMBL" id="KAF7704001.1"/>
    </source>
</evidence>
<dbReference type="PANTHER" id="PTHR48051">
    <property type="match status" value="1"/>
</dbReference>
<sequence length="238" mass="26694">MGNSALKAHLETSEKTGVFQLTGKNLQEFPEELQRLTGNLRTVDLSNNKIETLPAFIGNFQQMKSLTISNNRLTNLPAEMGKLKKLETLMLNGNQLTQLPASFSQLKALRTLSLSANQFREFPSNLGSLRQLDLLDLSKNHIQAVPPEVSELQAIEINLNQNQISALSPEVSRCPRLKVLRLQENCLELSSIPSSILTHSNVALLSIEGNLFEVKKLRDLEGYDQYMERFTATKKKFA</sequence>
<dbReference type="Pfam" id="PF00560">
    <property type="entry name" value="LRR_1"/>
    <property type="match status" value="1"/>
</dbReference>
<dbReference type="SUPFAM" id="SSF52058">
    <property type="entry name" value="L domain-like"/>
    <property type="match status" value="1"/>
</dbReference>
<accession>A0A8T0BAD2</accession>
<dbReference type="GO" id="GO:0005737">
    <property type="term" value="C:cytoplasm"/>
    <property type="evidence" value="ECO:0007669"/>
    <property type="project" value="TreeGrafter"/>
</dbReference>
<evidence type="ECO:0000256" key="3">
    <source>
        <dbReference type="ARBA" id="ARBA00071423"/>
    </source>
</evidence>
<evidence type="ECO:0000313" key="5">
    <source>
        <dbReference type="Proteomes" id="UP000606274"/>
    </source>
</evidence>
<dbReference type="EMBL" id="JABFDY010000008">
    <property type="protein sequence ID" value="KAF7704001.1"/>
    <property type="molecule type" value="Genomic_DNA"/>
</dbReference>
<dbReference type="SMART" id="SM00369">
    <property type="entry name" value="LRR_TYP"/>
    <property type="match status" value="7"/>
</dbReference>
<name>A0A8T0BAD2_SILME</name>
<dbReference type="InterPro" id="IPR050216">
    <property type="entry name" value="LRR_domain-containing"/>
</dbReference>
<dbReference type="Pfam" id="PF13855">
    <property type="entry name" value="LRR_8"/>
    <property type="match status" value="1"/>
</dbReference>
<protein>
    <recommendedName>
        <fullName evidence="3">Leucine-rich repeat-containing protein 57</fullName>
    </recommendedName>
</protein>
<gene>
    <name evidence="4" type="ORF">HF521_021073</name>
</gene>
<dbReference type="InterPro" id="IPR003591">
    <property type="entry name" value="Leu-rich_rpt_typical-subtyp"/>
</dbReference>
<dbReference type="PRINTS" id="PR00019">
    <property type="entry name" value="LEURICHRPT"/>
</dbReference>
<keyword evidence="2" id="KW-0677">Repeat</keyword>
<dbReference type="FunFam" id="3.80.10.10:FF:000230">
    <property type="entry name" value="Leucine-rich repeat-containing protein 57"/>
    <property type="match status" value="1"/>
</dbReference>
<dbReference type="OrthoDB" id="1728874at2759"/>
<dbReference type="PANTHER" id="PTHR48051:SF1">
    <property type="entry name" value="RAS SUPPRESSOR PROTEIN 1"/>
    <property type="match status" value="1"/>
</dbReference>
<dbReference type="InterPro" id="IPR001611">
    <property type="entry name" value="Leu-rich_rpt"/>
</dbReference>
<keyword evidence="5" id="KW-1185">Reference proteome</keyword>
<organism evidence="4 5">
    <name type="scientific">Silurus meridionalis</name>
    <name type="common">Southern catfish</name>
    <name type="synonym">Silurus soldatovi meridionalis</name>
    <dbReference type="NCBI Taxonomy" id="175797"/>
    <lineage>
        <taxon>Eukaryota</taxon>
        <taxon>Metazoa</taxon>
        <taxon>Chordata</taxon>
        <taxon>Craniata</taxon>
        <taxon>Vertebrata</taxon>
        <taxon>Euteleostomi</taxon>
        <taxon>Actinopterygii</taxon>
        <taxon>Neopterygii</taxon>
        <taxon>Teleostei</taxon>
        <taxon>Ostariophysi</taxon>
        <taxon>Siluriformes</taxon>
        <taxon>Siluridae</taxon>
        <taxon>Silurus</taxon>
    </lineage>
</organism>
<evidence type="ECO:0000256" key="2">
    <source>
        <dbReference type="ARBA" id="ARBA00022737"/>
    </source>
</evidence>
<proteinExistence type="predicted"/>